<dbReference type="AlphaFoldDB" id="B4R3A4"/>
<evidence type="ECO:0000313" key="2">
    <source>
        <dbReference type="EMBL" id="EDX18475.1"/>
    </source>
</evidence>
<gene>
    <name evidence="2" type="primary">Dsim\GD15529</name>
    <name evidence="2" type="ORF">Dsim_GD15529</name>
</gene>
<protein>
    <submittedName>
        <fullName evidence="2">GD15529</fullName>
    </submittedName>
</protein>
<sequence>MLSKGFAFYFIFLLFLSVFGRARRQPAKCAAHKNKNTRNDNNNRDWSNQFDIASLRLTKPAGHSLGTKARCLWEPQSRRLGHFGLLRPRGLAIHGPNYGGAKSDAFSTQARSTEMNCLV</sequence>
<name>B4R3A4_DROSI</name>
<proteinExistence type="predicted"/>
<reference evidence="2 3" key="1">
    <citation type="journal article" date="2007" name="Nature">
        <title>Evolution of genes and genomes on the Drosophila phylogeny.</title>
        <authorList>
            <consortium name="Drosophila 12 Genomes Consortium"/>
            <person name="Clark A.G."/>
            <person name="Eisen M.B."/>
            <person name="Smith D.R."/>
            <person name="Bergman C.M."/>
            <person name="Oliver B."/>
            <person name="Markow T.A."/>
            <person name="Kaufman T.C."/>
            <person name="Kellis M."/>
            <person name="Gelbart W."/>
            <person name="Iyer V.N."/>
            <person name="Pollard D.A."/>
            <person name="Sackton T.B."/>
            <person name="Larracuente A.M."/>
            <person name="Singh N.D."/>
            <person name="Abad J.P."/>
            <person name="Abt D.N."/>
            <person name="Adryan B."/>
            <person name="Aguade M."/>
            <person name="Akashi H."/>
            <person name="Anderson W.W."/>
            <person name="Aquadro C.F."/>
            <person name="Ardell D.H."/>
            <person name="Arguello R."/>
            <person name="Artieri C.G."/>
            <person name="Barbash D.A."/>
            <person name="Barker D."/>
            <person name="Barsanti P."/>
            <person name="Batterham P."/>
            <person name="Batzoglou S."/>
            <person name="Begun D."/>
            <person name="Bhutkar A."/>
            <person name="Blanco E."/>
            <person name="Bosak S.A."/>
            <person name="Bradley R.K."/>
            <person name="Brand A.D."/>
            <person name="Brent M.R."/>
            <person name="Brooks A.N."/>
            <person name="Brown R.H."/>
            <person name="Butlin R.K."/>
            <person name="Caggese C."/>
            <person name="Calvi B.R."/>
            <person name="Bernardo de Carvalho A."/>
            <person name="Caspi A."/>
            <person name="Castrezana S."/>
            <person name="Celniker S.E."/>
            <person name="Chang J.L."/>
            <person name="Chapple C."/>
            <person name="Chatterji S."/>
            <person name="Chinwalla A."/>
            <person name="Civetta A."/>
            <person name="Clifton S.W."/>
            <person name="Comeron J.M."/>
            <person name="Costello J.C."/>
            <person name="Coyne J.A."/>
            <person name="Daub J."/>
            <person name="David R.G."/>
            <person name="Delcher A.L."/>
            <person name="Delehaunty K."/>
            <person name="Do C.B."/>
            <person name="Ebling H."/>
            <person name="Edwards K."/>
            <person name="Eickbush T."/>
            <person name="Evans J.D."/>
            <person name="Filipski A."/>
            <person name="Findeiss S."/>
            <person name="Freyhult E."/>
            <person name="Fulton L."/>
            <person name="Fulton R."/>
            <person name="Garcia A.C."/>
            <person name="Gardiner A."/>
            <person name="Garfield D.A."/>
            <person name="Garvin B.E."/>
            <person name="Gibson G."/>
            <person name="Gilbert D."/>
            <person name="Gnerre S."/>
            <person name="Godfrey J."/>
            <person name="Good R."/>
            <person name="Gotea V."/>
            <person name="Gravely B."/>
            <person name="Greenberg A.J."/>
            <person name="Griffiths-Jones S."/>
            <person name="Gross S."/>
            <person name="Guigo R."/>
            <person name="Gustafson E.A."/>
            <person name="Haerty W."/>
            <person name="Hahn M.W."/>
            <person name="Halligan D.L."/>
            <person name="Halpern A.L."/>
            <person name="Halter G.M."/>
            <person name="Han M.V."/>
            <person name="Heger A."/>
            <person name="Hillier L."/>
            <person name="Hinrichs A.S."/>
            <person name="Holmes I."/>
            <person name="Hoskins R.A."/>
            <person name="Hubisz M.J."/>
            <person name="Hultmark D."/>
            <person name="Huntley M.A."/>
            <person name="Jaffe D.B."/>
            <person name="Jagadeeshan S."/>
            <person name="Jeck W.R."/>
            <person name="Johnson J."/>
            <person name="Jones C.D."/>
            <person name="Jordan W.C."/>
            <person name="Karpen G.H."/>
            <person name="Kataoka E."/>
            <person name="Keightley P.D."/>
            <person name="Kheradpour P."/>
            <person name="Kirkness E.F."/>
            <person name="Koerich L.B."/>
            <person name="Kristiansen K."/>
            <person name="Kudrna D."/>
            <person name="Kulathinal R.J."/>
            <person name="Kumar S."/>
            <person name="Kwok R."/>
            <person name="Lander E."/>
            <person name="Langley C.H."/>
            <person name="Lapoint R."/>
            <person name="Lazzaro B.P."/>
            <person name="Lee S.J."/>
            <person name="Levesque L."/>
            <person name="Li R."/>
            <person name="Lin C.F."/>
            <person name="Lin M.F."/>
            <person name="Lindblad-Toh K."/>
            <person name="Llopart A."/>
            <person name="Long M."/>
            <person name="Low L."/>
            <person name="Lozovsky E."/>
            <person name="Lu J."/>
            <person name="Luo M."/>
            <person name="Machado C.A."/>
            <person name="Makalowski W."/>
            <person name="Marzo M."/>
            <person name="Matsuda M."/>
            <person name="Matzkin L."/>
            <person name="McAllister B."/>
            <person name="McBride C.S."/>
            <person name="McKernan B."/>
            <person name="McKernan K."/>
            <person name="Mendez-Lago M."/>
            <person name="Minx P."/>
            <person name="Mollenhauer M.U."/>
            <person name="Montooth K."/>
            <person name="Mount S.M."/>
            <person name="Mu X."/>
            <person name="Myers E."/>
            <person name="Negre B."/>
            <person name="Newfeld S."/>
            <person name="Nielsen R."/>
            <person name="Noor M.A."/>
            <person name="O'Grady P."/>
            <person name="Pachter L."/>
            <person name="Papaceit M."/>
            <person name="Parisi M.J."/>
            <person name="Parisi M."/>
            <person name="Parts L."/>
            <person name="Pedersen J.S."/>
            <person name="Pesole G."/>
            <person name="Phillippy A.M."/>
            <person name="Ponting C.P."/>
            <person name="Pop M."/>
            <person name="Porcelli D."/>
            <person name="Powell J.R."/>
            <person name="Prohaska S."/>
            <person name="Pruitt K."/>
            <person name="Puig M."/>
            <person name="Quesneville H."/>
            <person name="Ram K.R."/>
            <person name="Rand D."/>
            <person name="Rasmussen M.D."/>
            <person name="Reed L.K."/>
            <person name="Reenan R."/>
            <person name="Reily A."/>
            <person name="Remington K.A."/>
            <person name="Rieger T.T."/>
            <person name="Ritchie M.G."/>
            <person name="Robin C."/>
            <person name="Rogers Y.H."/>
            <person name="Rohde C."/>
            <person name="Rozas J."/>
            <person name="Rubenfield M.J."/>
            <person name="Ruiz A."/>
            <person name="Russo S."/>
            <person name="Salzberg S.L."/>
            <person name="Sanchez-Gracia A."/>
            <person name="Saranga D.J."/>
            <person name="Sato H."/>
            <person name="Schaeffer S.W."/>
            <person name="Schatz M.C."/>
            <person name="Schlenke T."/>
            <person name="Schwartz R."/>
            <person name="Segarra C."/>
            <person name="Singh R.S."/>
            <person name="Sirot L."/>
            <person name="Sirota M."/>
            <person name="Sisneros N.B."/>
            <person name="Smith C.D."/>
            <person name="Smith T.F."/>
            <person name="Spieth J."/>
            <person name="Stage D.E."/>
            <person name="Stark A."/>
            <person name="Stephan W."/>
            <person name="Strausberg R.L."/>
            <person name="Strempel S."/>
            <person name="Sturgill D."/>
            <person name="Sutton G."/>
            <person name="Sutton G.G."/>
            <person name="Tao W."/>
            <person name="Teichmann S."/>
            <person name="Tobari Y.N."/>
            <person name="Tomimura Y."/>
            <person name="Tsolas J.M."/>
            <person name="Valente V.L."/>
            <person name="Venter E."/>
            <person name="Venter J.C."/>
            <person name="Vicario S."/>
            <person name="Vieira F.G."/>
            <person name="Vilella A.J."/>
            <person name="Villasante A."/>
            <person name="Walenz B."/>
            <person name="Wang J."/>
            <person name="Wasserman M."/>
            <person name="Watts T."/>
            <person name="Wilson D."/>
            <person name="Wilson R.K."/>
            <person name="Wing R.A."/>
            <person name="Wolfner M.F."/>
            <person name="Wong A."/>
            <person name="Wong G.K."/>
            <person name="Wu C.I."/>
            <person name="Wu G."/>
            <person name="Yamamoto D."/>
            <person name="Yang H.P."/>
            <person name="Yang S.P."/>
            <person name="Yorke J.A."/>
            <person name="Yoshida K."/>
            <person name="Zdobnov E."/>
            <person name="Zhang P."/>
            <person name="Zhang Y."/>
            <person name="Zimin A.V."/>
            <person name="Baldwin J."/>
            <person name="Abdouelleil A."/>
            <person name="Abdulkadir J."/>
            <person name="Abebe A."/>
            <person name="Abera B."/>
            <person name="Abreu J."/>
            <person name="Acer S.C."/>
            <person name="Aftuck L."/>
            <person name="Alexander A."/>
            <person name="An P."/>
            <person name="Anderson E."/>
            <person name="Anderson S."/>
            <person name="Arachi H."/>
            <person name="Azer M."/>
            <person name="Bachantsang P."/>
            <person name="Barry A."/>
            <person name="Bayul T."/>
            <person name="Berlin A."/>
            <person name="Bessette D."/>
            <person name="Bloom T."/>
            <person name="Blye J."/>
            <person name="Boguslavskiy L."/>
            <person name="Bonnet C."/>
            <person name="Boukhgalter B."/>
            <person name="Bourzgui I."/>
            <person name="Brown A."/>
            <person name="Cahill P."/>
            <person name="Channer S."/>
            <person name="Cheshatsang Y."/>
            <person name="Chuda L."/>
            <person name="Citroen M."/>
            <person name="Collymore A."/>
            <person name="Cooke P."/>
            <person name="Costello M."/>
            <person name="D'Aco K."/>
            <person name="Daza R."/>
            <person name="De Haan G."/>
            <person name="DeGray S."/>
            <person name="DeMaso C."/>
            <person name="Dhargay N."/>
            <person name="Dooley K."/>
            <person name="Dooley E."/>
            <person name="Doricent M."/>
            <person name="Dorje P."/>
            <person name="Dorjee K."/>
            <person name="Dupes A."/>
            <person name="Elong R."/>
            <person name="Falk J."/>
            <person name="Farina A."/>
            <person name="Faro S."/>
            <person name="Ferguson D."/>
            <person name="Fisher S."/>
            <person name="Foley C.D."/>
            <person name="Franke A."/>
            <person name="Friedrich D."/>
            <person name="Gadbois L."/>
            <person name="Gearin G."/>
            <person name="Gearin C.R."/>
            <person name="Giannoukos G."/>
            <person name="Goode T."/>
            <person name="Graham J."/>
            <person name="Grandbois E."/>
            <person name="Grewal S."/>
            <person name="Gyaltsen K."/>
            <person name="Hafez N."/>
            <person name="Hagos B."/>
            <person name="Hall J."/>
            <person name="Henson C."/>
            <person name="Hollinger A."/>
            <person name="Honan T."/>
            <person name="Huard M.D."/>
            <person name="Hughes L."/>
            <person name="Hurhula B."/>
            <person name="Husby M.E."/>
            <person name="Kamat A."/>
            <person name="Kanga B."/>
            <person name="Kashin S."/>
            <person name="Khazanovich D."/>
            <person name="Kisner P."/>
            <person name="Lance K."/>
            <person name="Lara M."/>
            <person name="Lee W."/>
            <person name="Lennon N."/>
            <person name="Letendre F."/>
            <person name="LeVine R."/>
            <person name="Lipovsky A."/>
            <person name="Liu X."/>
            <person name="Liu J."/>
            <person name="Liu S."/>
            <person name="Lokyitsang T."/>
            <person name="Lokyitsang Y."/>
            <person name="Lubonja R."/>
            <person name="Lui A."/>
            <person name="MacDonald P."/>
            <person name="Magnisalis V."/>
            <person name="Maru K."/>
            <person name="Matthews C."/>
            <person name="McCusker W."/>
            <person name="McDonough S."/>
            <person name="Mehta T."/>
            <person name="Meldrim J."/>
            <person name="Meneus L."/>
            <person name="Mihai O."/>
            <person name="Mihalev A."/>
            <person name="Mihova T."/>
            <person name="Mittelman R."/>
            <person name="Mlenga V."/>
            <person name="Montmayeur A."/>
            <person name="Mulrain L."/>
            <person name="Navidi A."/>
            <person name="Naylor J."/>
            <person name="Negash T."/>
            <person name="Nguyen T."/>
            <person name="Nguyen N."/>
            <person name="Nicol R."/>
            <person name="Norbu C."/>
            <person name="Norbu N."/>
            <person name="Novod N."/>
            <person name="O'Neill B."/>
            <person name="Osman S."/>
            <person name="Markiewicz E."/>
            <person name="Oyono O.L."/>
            <person name="Patti C."/>
            <person name="Phunkhang P."/>
            <person name="Pierre F."/>
            <person name="Priest M."/>
            <person name="Raghuraman S."/>
            <person name="Rege F."/>
            <person name="Reyes R."/>
            <person name="Rise C."/>
            <person name="Rogov P."/>
            <person name="Ross K."/>
            <person name="Ryan E."/>
            <person name="Settipalli S."/>
            <person name="Shea T."/>
            <person name="Sherpa N."/>
            <person name="Shi L."/>
            <person name="Shih D."/>
            <person name="Sparrow T."/>
            <person name="Spaulding J."/>
            <person name="Stalker J."/>
            <person name="Stange-Thomann N."/>
            <person name="Stavropoulos S."/>
            <person name="Stone C."/>
            <person name="Strader C."/>
            <person name="Tesfaye S."/>
            <person name="Thomson T."/>
            <person name="Thoulutsang Y."/>
            <person name="Thoulutsang D."/>
            <person name="Topham K."/>
            <person name="Topping I."/>
            <person name="Tsamla T."/>
            <person name="Vassiliev H."/>
            <person name="Vo A."/>
            <person name="Wangchuk T."/>
            <person name="Wangdi T."/>
            <person name="Weiand M."/>
            <person name="Wilkinson J."/>
            <person name="Wilson A."/>
            <person name="Yadav S."/>
            <person name="Young G."/>
            <person name="Yu Q."/>
            <person name="Zembek L."/>
            <person name="Zhong D."/>
            <person name="Zimmer A."/>
            <person name="Zwirko Z."/>
            <person name="Jaffe D.B."/>
            <person name="Alvarez P."/>
            <person name="Brockman W."/>
            <person name="Butler J."/>
            <person name="Chin C."/>
            <person name="Gnerre S."/>
            <person name="Grabherr M."/>
            <person name="Kleber M."/>
            <person name="Mauceli E."/>
            <person name="MacCallum I."/>
        </authorList>
    </citation>
    <scope>NUCLEOTIDE SEQUENCE [LARGE SCALE GENOMIC DNA]</scope>
    <source>
        <strain evidence="3">white501</strain>
    </source>
</reference>
<organism evidence="2 3">
    <name type="scientific">Drosophila simulans</name>
    <name type="common">Fruit fly</name>
    <dbReference type="NCBI Taxonomy" id="7240"/>
    <lineage>
        <taxon>Eukaryota</taxon>
        <taxon>Metazoa</taxon>
        <taxon>Ecdysozoa</taxon>
        <taxon>Arthropoda</taxon>
        <taxon>Hexapoda</taxon>
        <taxon>Insecta</taxon>
        <taxon>Pterygota</taxon>
        <taxon>Neoptera</taxon>
        <taxon>Endopterygota</taxon>
        <taxon>Diptera</taxon>
        <taxon>Brachycera</taxon>
        <taxon>Muscomorpha</taxon>
        <taxon>Ephydroidea</taxon>
        <taxon>Drosophilidae</taxon>
        <taxon>Drosophila</taxon>
        <taxon>Sophophora</taxon>
    </lineage>
</organism>
<feature type="chain" id="PRO_5002825019" evidence="1">
    <location>
        <begin position="23"/>
        <end position="119"/>
    </location>
</feature>
<dbReference type="OMA" id="RQPAKCA"/>
<accession>B4R3A4</accession>
<keyword evidence="1" id="KW-0732">Signal</keyword>
<dbReference type="Proteomes" id="UP000000304">
    <property type="component" value="Chromosome X"/>
</dbReference>
<dbReference type="EMBL" id="CM000366">
    <property type="protein sequence ID" value="EDX18475.1"/>
    <property type="molecule type" value="Genomic_DNA"/>
</dbReference>
<keyword evidence="3" id="KW-1185">Reference proteome</keyword>
<evidence type="ECO:0000313" key="3">
    <source>
        <dbReference type="Proteomes" id="UP000000304"/>
    </source>
</evidence>
<feature type="signal peptide" evidence="1">
    <location>
        <begin position="1"/>
        <end position="22"/>
    </location>
</feature>
<dbReference type="HOGENOM" id="CLU_167082_0_0_1"/>
<evidence type="ECO:0000256" key="1">
    <source>
        <dbReference type="SAM" id="SignalP"/>
    </source>
</evidence>